<protein>
    <submittedName>
        <fullName evidence="1">Uncharacterized protein</fullName>
    </submittedName>
</protein>
<reference evidence="1 2" key="1">
    <citation type="submission" date="2018-03" db="EMBL/GenBank/DDBJ databases">
        <title>Genomes of Pezizomycetes fungi and the evolution of truffles.</title>
        <authorList>
            <person name="Murat C."/>
            <person name="Payen T."/>
            <person name="Noel B."/>
            <person name="Kuo A."/>
            <person name="Martin F.M."/>
        </authorList>
    </citation>
    <scope>NUCLEOTIDE SEQUENCE [LARGE SCALE GENOMIC DNA]</scope>
    <source>
        <strain evidence="1">091103-1</strain>
    </source>
</reference>
<dbReference type="AlphaFoldDB" id="A0A317SX80"/>
<proteinExistence type="predicted"/>
<sequence length="78" mass="9303">MESWFKWAGGLIFASFGAKFAYDASTEMRMAKKFDMHEAKFEKKLEDQERRLIGHISTELTKLRLEIRNDRMQDELKD</sequence>
<name>A0A317SX80_9PEZI</name>
<evidence type="ECO:0000313" key="1">
    <source>
        <dbReference type="EMBL" id="PWW78969.1"/>
    </source>
</evidence>
<comment type="caution">
    <text evidence="1">The sequence shown here is derived from an EMBL/GenBank/DDBJ whole genome shotgun (WGS) entry which is preliminary data.</text>
</comment>
<evidence type="ECO:0000313" key="2">
    <source>
        <dbReference type="Proteomes" id="UP000246991"/>
    </source>
</evidence>
<dbReference type="Proteomes" id="UP000246991">
    <property type="component" value="Unassembled WGS sequence"/>
</dbReference>
<gene>
    <name evidence="1" type="ORF">C7212DRAFT_309489</name>
</gene>
<organism evidence="1 2">
    <name type="scientific">Tuber magnatum</name>
    <name type="common">white Piedmont truffle</name>
    <dbReference type="NCBI Taxonomy" id="42249"/>
    <lineage>
        <taxon>Eukaryota</taxon>
        <taxon>Fungi</taxon>
        <taxon>Dikarya</taxon>
        <taxon>Ascomycota</taxon>
        <taxon>Pezizomycotina</taxon>
        <taxon>Pezizomycetes</taxon>
        <taxon>Pezizales</taxon>
        <taxon>Tuberaceae</taxon>
        <taxon>Tuber</taxon>
    </lineage>
</organism>
<dbReference type="OrthoDB" id="5449723at2759"/>
<feature type="non-terminal residue" evidence="1">
    <location>
        <position position="78"/>
    </location>
</feature>
<dbReference type="EMBL" id="PYWC01000011">
    <property type="protein sequence ID" value="PWW78969.1"/>
    <property type="molecule type" value="Genomic_DNA"/>
</dbReference>
<keyword evidence="2" id="KW-1185">Reference proteome</keyword>
<accession>A0A317SX80</accession>